<dbReference type="RefSeq" id="WP_379884030.1">
    <property type="nucleotide sequence ID" value="NZ_JBHTLP010000004.1"/>
</dbReference>
<dbReference type="InterPro" id="IPR015422">
    <property type="entry name" value="PyrdxlP-dep_Trfase_small"/>
</dbReference>
<evidence type="ECO:0000313" key="4">
    <source>
        <dbReference type="Proteomes" id="UP001597116"/>
    </source>
</evidence>
<organism evidence="3 4">
    <name type="scientific">Larkinella insperata</name>
    <dbReference type="NCBI Taxonomy" id="332158"/>
    <lineage>
        <taxon>Bacteria</taxon>
        <taxon>Pseudomonadati</taxon>
        <taxon>Bacteroidota</taxon>
        <taxon>Cytophagia</taxon>
        <taxon>Cytophagales</taxon>
        <taxon>Spirosomataceae</taxon>
        <taxon>Larkinella</taxon>
    </lineage>
</organism>
<keyword evidence="3" id="KW-0808">Transferase</keyword>
<comment type="caution">
    <text evidence="3">The sequence shown here is derived from an EMBL/GenBank/DDBJ whole genome shotgun (WGS) entry which is preliminary data.</text>
</comment>
<dbReference type="Gene3D" id="3.90.1150.10">
    <property type="entry name" value="Aspartate Aminotransferase, domain 1"/>
    <property type="match status" value="1"/>
</dbReference>
<dbReference type="Pfam" id="PF00266">
    <property type="entry name" value="Aminotran_5"/>
    <property type="match status" value="1"/>
</dbReference>
<keyword evidence="4" id="KW-1185">Reference proteome</keyword>
<keyword evidence="3" id="KW-0032">Aminotransferase</keyword>
<dbReference type="InterPro" id="IPR015424">
    <property type="entry name" value="PyrdxlP-dep_Trfase"/>
</dbReference>
<protein>
    <submittedName>
        <fullName evidence="3">Aminotransferase class V-fold PLP-dependent enzyme</fullName>
    </submittedName>
</protein>
<dbReference type="EMBL" id="JBHTLP010000004">
    <property type="protein sequence ID" value="MFD1140916.1"/>
    <property type="molecule type" value="Genomic_DNA"/>
</dbReference>
<sequence>MKSLISTFFKRTKKSTDDDFTRAYTDFLNTYPVYKSTAHLDALREREFARLDEQGHTYLDFTGAGLYTQQQVTQHTSQLKQHVFGNPHSSNPTSNHSTAITESARDYVLHYLNTSREEYICIFTQNASGALKLLGESYPFGNGDHLLLTFDNHNSVNGIREFARRKGAGFTYSPLQKADLRINPEKLRENLAQPVAGQNKLFGFPAQSNVSGVKHDLAWITTAQQQGWDVLLDAAAFVPADRLDLSRHKPDFVSLSFYKIVGYPTGLGCLLVRRKAFEKLRRPWFAGGTITIVSVQGDGYYHDQDHARFEDGTINFLGIPAIETGLRHIRTIGIDSIRKRIECLTGWTLGQLHQLRHSNGQPLVKVYGPQDTHKRGGTIALNFFDETGYMYDFTQIEKLANAWNISLRTGCFCNPGIDETNHALEEEELKQYFSKEGAKDYFDLMNTIGKRRGAVRISFGYVSTFADAYRFIQFTKELLNKRQLRPRLDYAYSTPAGSEGRQVAN</sequence>
<evidence type="ECO:0000259" key="2">
    <source>
        <dbReference type="Pfam" id="PF00266"/>
    </source>
</evidence>
<reference evidence="4" key="1">
    <citation type="journal article" date="2019" name="Int. J. Syst. Evol. Microbiol.">
        <title>The Global Catalogue of Microorganisms (GCM) 10K type strain sequencing project: providing services to taxonomists for standard genome sequencing and annotation.</title>
        <authorList>
            <consortium name="The Broad Institute Genomics Platform"/>
            <consortium name="The Broad Institute Genome Sequencing Center for Infectious Disease"/>
            <person name="Wu L."/>
            <person name="Ma J."/>
        </authorList>
    </citation>
    <scope>NUCLEOTIDE SEQUENCE [LARGE SCALE GENOMIC DNA]</scope>
    <source>
        <strain evidence="4">CCUG 55608</strain>
    </source>
</reference>
<feature type="domain" description="Aminotransferase class V" evidence="2">
    <location>
        <begin position="58"/>
        <end position="468"/>
    </location>
</feature>
<proteinExistence type="predicted"/>
<accession>A0ABW3Q6A2</accession>
<keyword evidence="1" id="KW-0663">Pyridoxal phosphate</keyword>
<dbReference type="InterPro" id="IPR015421">
    <property type="entry name" value="PyrdxlP-dep_Trfase_major"/>
</dbReference>
<gene>
    <name evidence="3" type="ORF">ACFQ4C_07345</name>
</gene>
<dbReference type="InterPro" id="IPR000192">
    <property type="entry name" value="Aminotrans_V_dom"/>
</dbReference>
<evidence type="ECO:0000313" key="3">
    <source>
        <dbReference type="EMBL" id="MFD1140916.1"/>
    </source>
</evidence>
<dbReference type="SUPFAM" id="SSF53383">
    <property type="entry name" value="PLP-dependent transferases"/>
    <property type="match status" value="1"/>
</dbReference>
<dbReference type="PANTHER" id="PTHR14237:SF19">
    <property type="entry name" value="MITOCHONDRIAL AMIDOXIME REDUCING COMPONENT 1"/>
    <property type="match status" value="1"/>
</dbReference>
<dbReference type="PANTHER" id="PTHR14237">
    <property type="entry name" value="MOLYBDOPTERIN COFACTOR SULFURASE MOSC"/>
    <property type="match status" value="1"/>
</dbReference>
<dbReference type="GO" id="GO:0008483">
    <property type="term" value="F:transaminase activity"/>
    <property type="evidence" value="ECO:0007669"/>
    <property type="project" value="UniProtKB-KW"/>
</dbReference>
<dbReference type="Gene3D" id="3.40.640.10">
    <property type="entry name" value="Type I PLP-dependent aspartate aminotransferase-like (Major domain)"/>
    <property type="match status" value="1"/>
</dbReference>
<evidence type="ECO:0000256" key="1">
    <source>
        <dbReference type="ARBA" id="ARBA00022898"/>
    </source>
</evidence>
<dbReference type="Proteomes" id="UP001597116">
    <property type="component" value="Unassembled WGS sequence"/>
</dbReference>
<name>A0ABW3Q6A2_9BACT</name>